<dbReference type="Pfam" id="PF04182">
    <property type="entry name" value="B-block_TFIIIC"/>
    <property type="match status" value="1"/>
</dbReference>
<dbReference type="InterPro" id="IPR056467">
    <property type="entry name" value="eWH_GTF3C1"/>
</dbReference>
<dbReference type="PANTHER" id="PTHR15180:SF1">
    <property type="entry name" value="GENERAL TRANSCRIPTION FACTOR 3C POLYPEPTIDE 1"/>
    <property type="match status" value="1"/>
</dbReference>
<dbReference type="Proteomes" id="UP000320333">
    <property type="component" value="Unassembled WGS sequence"/>
</dbReference>
<comment type="caution">
    <text evidence="11">The sequence shown here is derived from an EMBL/GenBank/DDBJ whole genome shotgun (WGS) entry which is preliminary data.</text>
</comment>
<keyword evidence="5" id="KW-0862">Zinc</keyword>
<proteinExistence type="predicted"/>
<keyword evidence="6" id="KW-0238">DNA-binding</keyword>
<feature type="compositionally biased region" description="Acidic residues" evidence="9">
    <location>
        <begin position="519"/>
        <end position="537"/>
    </location>
</feature>
<feature type="compositionally biased region" description="Basic and acidic residues" evidence="9">
    <location>
        <begin position="1225"/>
        <end position="1243"/>
    </location>
</feature>
<dbReference type="InterPro" id="IPR011011">
    <property type="entry name" value="Znf_FYVE_PHD"/>
</dbReference>
<dbReference type="InterPro" id="IPR046488">
    <property type="entry name" value="Sfc3/Tfc3_C"/>
</dbReference>
<keyword evidence="2" id="KW-0597">Phosphoprotein</keyword>
<dbReference type="InterPro" id="IPR007309">
    <property type="entry name" value="TFIIIC_Bblock-bd"/>
</dbReference>
<dbReference type="OrthoDB" id="68020at2759"/>
<dbReference type="STRING" id="246404.A0A507FNT6"/>
<dbReference type="GO" id="GO:0003677">
    <property type="term" value="F:DNA binding"/>
    <property type="evidence" value="ECO:0007669"/>
    <property type="project" value="UniProtKB-KW"/>
</dbReference>
<organism evidence="11 12">
    <name type="scientific">Chytriomyces confervae</name>
    <dbReference type="NCBI Taxonomy" id="246404"/>
    <lineage>
        <taxon>Eukaryota</taxon>
        <taxon>Fungi</taxon>
        <taxon>Fungi incertae sedis</taxon>
        <taxon>Chytridiomycota</taxon>
        <taxon>Chytridiomycota incertae sedis</taxon>
        <taxon>Chytridiomycetes</taxon>
        <taxon>Chytridiales</taxon>
        <taxon>Chytriomycetaceae</taxon>
        <taxon>Chytriomyces</taxon>
    </lineage>
</organism>
<evidence type="ECO:0000256" key="6">
    <source>
        <dbReference type="ARBA" id="ARBA00023125"/>
    </source>
</evidence>
<feature type="region of interest" description="Disordered" evidence="9">
    <location>
        <begin position="638"/>
        <end position="695"/>
    </location>
</feature>
<evidence type="ECO:0000259" key="10">
    <source>
        <dbReference type="SMART" id="SM00249"/>
    </source>
</evidence>
<dbReference type="GO" id="GO:0005634">
    <property type="term" value="C:nucleus"/>
    <property type="evidence" value="ECO:0007669"/>
    <property type="project" value="UniProtKB-SubCell"/>
</dbReference>
<feature type="region of interest" description="Disordered" evidence="9">
    <location>
        <begin position="511"/>
        <end position="546"/>
    </location>
</feature>
<dbReference type="SUPFAM" id="SSF57903">
    <property type="entry name" value="FYVE/PHD zinc finger"/>
    <property type="match status" value="1"/>
</dbReference>
<dbReference type="CDD" id="cd15545">
    <property type="entry name" value="PHD_BAZ2A_like"/>
    <property type="match status" value="1"/>
</dbReference>
<dbReference type="InterPro" id="IPR001965">
    <property type="entry name" value="Znf_PHD"/>
</dbReference>
<sequence>MDDYIAACVDEIALEGPSGCTLDRLWSLVASKWQTDGPIDVEQLALGSNTTPFTDMDEPLRNYVWPFLLSDSQLSVRGDVEQVSKDDLMNMSQGDIVGRYGNRLQIAASAAARQFSLGITNVRISDVNANTLCIIAKARKEGVTQVELSKLAKMDARNLFHQIKVLLNHNLIEKIPVTIKGTHTNLCILRRFIKENEHYVSFQLSQQVAAIAASDQAIDDEVIQEQVQMIMEERRTRTSSSSRTVAGGEPHIQCELIKHQITVLLAGAKGNVMLTSDITDVLASMGPVIPRLDRKMINRAMITLSDKGHVEIFLTPVARGGNSQEMGNERCLRLLKIYSRAAPAKSADGRSGYYLSDEYRKKIASEPEKNLVLGNGAVRIDLPIDFQVYNIICLSGMTGTTSTVIRRSLSNLNPRVLERILKKLSKPLSATADPPVQSELEFQGRERRFRYFSTENYRIIKGTAVKNETRLTSLVQSALAAYEAFNGRAAVNVVRPSARFATKNPGELVRKRKYSRNAEEDEEEEEEGLGESDDDSEIVGSSVNIDTPRTLRTRKKDLNFAIFAPPEEEPETQDSDLEHVACSVCKEGKDDDLILLCDCCDEGTHTYCATPQLDKIPEGDWFCSDECILKGKPAPQIQKKKARVELGSDGEESDFDMGGIAEEASSEDEFDEDARDDSVQPLLQRSSSSSSTPLPIFSKSLAPVDVIKGENDPLQQLAVTADGEPNQTELAAATLQKDRQDTAVPDQQTRTIARVSNPSGLEPSSIQNAQLTGNDDVIFAEAVASAAKPALRADNTKTPGAKKSAPGSLIVVDSVALTPNGSEVKSSRSTMHKGLSSNAVKREKILLQLLDSQKIIEINNSTGKAIADIIEAEGESSASRYSIDRKTLARTAASMAQRGLAKFLTMQVPKLNGRAIQRQILLHISLSETGPEVEQFKVQTGESTLSLRQTYMPPSQPIQTVETLERPLDLHRRFLGGVENITPSVNNRRLLFSGNDEADLDAIASADPYRFWLGAAQKYGYTLAKVIRLRSFHEWLFTQFYANFADIQSDEQPREKGTFSAVDVYNYMTLDIFLKNVGVTAHHPELDAYLGEGGDPECCLKDLPEKLRFAILSKTYKLKLAVIGFLDYLKMLDIVSPIGEENSDIAGGYSAFNMYRLNQTVSIHDHRRTGSPLVKNMKIESRENVRQYWMQMEYLYRKLLQVTEGAGRPAEQLQEATDDATNEEANERSNESKEWQGLPEEKPKKRKRKSPRARHAVPPGSSAAIAKMLMLLQPKNWQSSYLFTPEEITVMESHIDRKRMVFPVDDNIKIKALGEQFGVAPIHIKHYFYRVQSNYERRLLTLQERRVARMKALNKSGESLVVLAKNQKKVRELLSRSVTGPSVGQNNSAISEQEGDLVQSSDMSFPFPKQRTRRVWSTEDEILVMHAYAITRYLAVSRDTRFSWKPVASATNTPRELCRRKIAVQLGSKLNEERINFLIAEWPLMYQDAVKDGFLPEIPVAELQTINIDEHAKFYREKSNLLLRTASFASEPAPALNQTVLHLVATPAMMEDVYNVYAFQGAHHKTSQLHLQLQEAETIRAKMSALYSKSLAACVDDNDCLDHCLSFGRISCPDLNVHKVISCAKSSMLTPAVRYDSEIAFNLLYQFPNEAIARGLESLVTEGALVKSKSAVRDRHVPGRSATLSDKFLSTISGILPARLIPQSRSAFDAIQSHAVHVWAPIPQLNNGIMCVLLDKATCGAIKLSPDFSLSADDPEIVMKPISTLNRDDMEVSTPDFKSVDQWHKDVHEETLKVVDRLQEHSEQEKLLMQDNTISDAQITEALRLMRSTHLDDCELTLVSQVGQRFPVYVSASFAKSWMVQANPVQTANMSSDLVPKSFPLRLWYDIHGNLIESALRACMECVMSHIVEVPGLYESTLRRLVHPVMSNIELNDGQC</sequence>
<evidence type="ECO:0000256" key="5">
    <source>
        <dbReference type="ARBA" id="ARBA00022833"/>
    </source>
</evidence>
<dbReference type="GO" id="GO:0008270">
    <property type="term" value="F:zinc ion binding"/>
    <property type="evidence" value="ECO:0007669"/>
    <property type="project" value="UniProtKB-KW"/>
</dbReference>
<feature type="domain" description="Zinc finger PHD-type" evidence="10">
    <location>
        <begin position="581"/>
        <end position="627"/>
    </location>
</feature>
<reference evidence="11 12" key="1">
    <citation type="journal article" date="2019" name="Sci. Rep.">
        <title>Comparative genomics of chytrid fungi reveal insights into the obligate biotrophic and pathogenic lifestyle of Synchytrium endobioticum.</title>
        <authorList>
            <person name="van de Vossenberg B.T.L.H."/>
            <person name="Warris S."/>
            <person name="Nguyen H.D.T."/>
            <person name="van Gent-Pelzer M.P.E."/>
            <person name="Joly D.L."/>
            <person name="van de Geest H.C."/>
            <person name="Bonants P.J.M."/>
            <person name="Smith D.S."/>
            <person name="Levesque C.A."/>
            <person name="van der Lee T.A.J."/>
        </authorList>
    </citation>
    <scope>NUCLEOTIDE SEQUENCE [LARGE SCALE GENOMIC DNA]</scope>
    <source>
        <strain evidence="11 12">CBS 675.73</strain>
    </source>
</reference>
<dbReference type="InterPro" id="IPR019787">
    <property type="entry name" value="Znf_PHD-finger"/>
</dbReference>
<keyword evidence="7" id="KW-0804">Transcription</keyword>
<dbReference type="GO" id="GO:0006384">
    <property type="term" value="P:transcription initiation at RNA polymerase III promoter"/>
    <property type="evidence" value="ECO:0007669"/>
    <property type="project" value="InterPro"/>
</dbReference>
<evidence type="ECO:0000256" key="9">
    <source>
        <dbReference type="SAM" id="MobiDB-lite"/>
    </source>
</evidence>
<feature type="compositionally biased region" description="Basic residues" evidence="9">
    <location>
        <begin position="1244"/>
        <end position="1255"/>
    </location>
</feature>
<keyword evidence="4" id="KW-0863">Zinc-finger</keyword>
<dbReference type="InterPro" id="IPR013083">
    <property type="entry name" value="Znf_RING/FYVE/PHD"/>
</dbReference>
<keyword evidence="12" id="KW-1185">Reference proteome</keyword>
<protein>
    <recommendedName>
        <fullName evidence="10">Zinc finger PHD-type domain-containing protein</fullName>
    </recommendedName>
</protein>
<evidence type="ECO:0000256" key="7">
    <source>
        <dbReference type="ARBA" id="ARBA00023163"/>
    </source>
</evidence>
<gene>
    <name evidence="11" type="ORF">CcCBS67573_g00743</name>
</gene>
<evidence type="ECO:0000313" key="11">
    <source>
        <dbReference type="EMBL" id="TPX77964.1"/>
    </source>
</evidence>
<dbReference type="EMBL" id="QEAP01000011">
    <property type="protein sequence ID" value="TPX77964.1"/>
    <property type="molecule type" value="Genomic_DNA"/>
</dbReference>
<evidence type="ECO:0000256" key="8">
    <source>
        <dbReference type="ARBA" id="ARBA00023242"/>
    </source>
</evidence>
<dbReference type="Pfam" id="PF00628">
    <property type="entry name" value="PHD"/>
    <property type="match status" value="1"/>
</dbReference>
<dbReference type="Gene3D" id="3.30.40.10">
    <property type="entry name" value="Zinc/RING finger domain, C3HC4 (zinc finger)"/>
    <property type="match status" value="1"/>
</dbReference>
<dbReference type="SMART" id="SM00249">
    <property type="entry name" value="PHD"/>
    <property type="match status" value="1"/>
</dbReference>
<dbReference type="GO" id="GO:0042791">
    <property type="term" value="P:5S class rRNA transcription by RNA polymerase III"/>
    <property type="evidence" value="ECO:0007669"/>
    <property type="project" value="TreeGrafter"/>
</dbReference>
<dbReference type="PANTHER" id="PTHR15180">
    <property type="entry name" value="GENERAL TRANSCRIPTION FACTOR 3C POLYPEPTIDE 1"/>
    <property type="match status" value="1"/>
</dbReference>
<evidence type="ECO:0000313" key="12">
    <source>
        <dbReference type="Proteomes" id="UP000320333"/>
    </source>
</evidence>
<evidence type="ECO:0000256" key="4">
    <source>
        <dbReference type="ARBA" id="ARBA00022771"/>
    </source>
</evidence>
<accession>A0A507FNT6</accession>
<evidence type="ECO:0000256" key="1">
    <source>
        <dbReference type="ARBA" id="ARBA00004123"/>
    </source>
</evidence>
<evidence type="ECO:0000256" key="2">
    <source>
        <dbReference type="ARBA" id="ARBA00022553"/>
    </source>
</evidence>
<keyword evidence="8" id="KW-0539">Nucleus</keyword>
<dbReference type="GO" id="GO:0000127">
    <property type="term" value="C:transcription factor TFIIIC complex"/>
    <property type="evidence" value="ECO:0007669"/>
    <property type="project" value="InterPro"/>
</dbReference>
<feature type="region of interest" description="Disordered" evidence="9">
    <location>
        <begin position="1207"/>
        <end position="1260"/>
    </location>
</feature>
<keyword evidence="3" id="KW-0479">Metal-binding</keyword>
<evidence type="ECO:0000256" key="3">
    <source>
        <dbReference type="ARBA" id="ARBA00022723"/>
    </source>
</evidence>
<dbReference type="Pfam" id="PF20222">
    <property type="entry name" value="DUF6581"/>
    <property type="match status" value="1"/>
</dbReference>
<dbReference type="InterPro" id="IPR044210">
    <property type="entry name" value="Tfc3-like"/>
</dbReference>
<dbReference type="Pfam" id="PF24101">
    <property type="entry name" value="WHD_GTF3C1"/>
    <property type="match status" value="1"/>
</dbReference>
<feature type="compositionally biased region" description="Acidic residues" evidence="9">
    <location>
        <begin position="664"/>
        <end position="675"/>
    </location>
</feature>
<comment type="subcellular location">
    <subcellularLocation>
        <location evidence="1">Nucleus</location>
    </subcellularLocation>
</comment>
<name>A0A507FNT6_9FUNG</name>